<keyword evidence="1" id="KW-0433">Leucine-rich repeat</keyword>
<dbReference type="InterPro" id="IPR057135">
    <property type="entry name" value="At4g27190-like_LRR"/>
</dbReference>
<evidence type="ECO:0000313" key="6">
    <source>
        <dbReference type="Proteomes" id="UP001293254"/>
    </source>
</evidence>
<feature type="domain" description="Disease resistance R13L4/SHOC-2-like LRR" evidence="4">
    <location>
        <begin position="37"/>
        <end position="200"/>
    </location>
</feature>
<feature type="domain" description="Disease resistance protein At4g27190-like leucine-rich repeats" evidence="3">
    <location>
        <begin position="317"/>
        <end position="421"/>
    </location>
</feature>
<dbReference type="InterPro" id="IPR050216">
    <property type="entry name" value="LRR_domain-containing"/>
</dbReference>
<evidence type="ECO:0000256" key="1">
    <source>
        <dbReference type="ARBA" id="ARBA00022614"/>
    </source>
</evidence>
<evidence type="ECO:0000259" key="4">
    <source>
        <dbReference type="Pfam" id="PF23598"/>
    </source>
</evidence>
<evidence type="ECO:0000259" key="3">
    <source>
        <dbReference type="Pfam" id="PF23247"/>
    </source>
</evidence>
<comment type="caution">
    <text evidence="5">The sequence shown here is derived from an EMBL/GenBank/DDBJ whole genome shotgun (WGS) entry which is preliminary data.</text>
</comment>
<dbReference type="PROSITE" id="PS51450">
    <property type="entry name" value="LRR"/>
    <property type="match status" value="1"/>
</dbReference>
<name>A0AAE1XMG8_9LAMI</name>
<reference evidence="5" key="2">
    <citation type="journal article" date="2024" name="Plant">
        <title>Genomic evolution and insights into agronomic trait innovations of Sesamum species.</title>
        <authorList>
            <person name="Miao H."/>
            <person name="Wang L."/>
            <person name="Qu L."/>
            <person name="Liu H."/>
            <person name="Sun Y."/>
            <person name="Le M."/>
            <person name="Wang Q."/>
            <person name="Wei S."/>
            <person name="Zheng Y."/>
            <person name="Lin W."/>
            <person name="Duan Y."/>
            <person name="Cao H."/>
            <person name="Xiong S."/>
            <person name="Wang X."/>
            <person name="Wei L."/>
            <person name="Li C."/>
            <person name="Ma Q."/>
            <person name="Ju M."/>
            <person name="Zhao R."/>
            <person name="Li G."/>
            <person name="Mu C."/>
            <person name="Tian Q."/>
            <person name="Mei H."/>
            <person name="Zhang T."/>
            <person name="Gao T."/>
            <person name="Zhang H."/>
        </authorList>
    </citation>
    <scope>NUCLEOTIDE SEQUENCE</scope>
    <source>
        <strain evidence="5">3651</strain>
    </source>
</reference>
<keyword evidence="6" id="KW-1185">Reference proteome</keyword>
<gene>
    <name evidence="5" type="ORF">Salat_2869300</name>
</gene>
<reference evidence="5" key="1">
    <citation type="submission" date="2020-06" db="EMBL/GenBank/DDBJ databases">
        <authorList>
            <person name="Li T."/>
            <person name="Hu X."/>
            <person name="Zhang T."/>
            <person name="Song X."/>
            <person name="Zhang H."/>
            <person name="Dai N."/>
            <person name="Sheng W."/>
            <person name="Hou X."/>
            <person name="Wei L."/>
        </authorList>
    </citation>
    <scope>NUCLEOTIDE SEQUENCE</scope>
    <source>
        <strain evidence="5">3651</strain>
        <tissue evidence="5">Leaf</tissue>
    </source>
</reference>
<dbReference type="InterPro" id="IPR055414">
    <property type="entry name" value="LRR_R13L4/SHOC2-like"/>
</dbReference>
<evidence type="ECO:0000256" key="2">
    <source>
        <dbReference type="ARBA" id="ARBA00022737"/>
    </source>
</evidence>
<organism evidence="5 6">
    <name type="scientific">Sesamum alatum</name>
    <dbReference type="NCBI Taxonomy" id="300844"/>
    <lineage>
        <taxon>Eukaryota</taxon>
        <taxon>Viridiplantae</taxon>
        <taxon>Streptophyta</taxon>
        <taxon>Embryophyta</taxon>
        <taxon>Tracheophyta</taxon>
        <taxon>Spermatophyta</taxon>
        <taxon>Magnoliopsida</taxon>
        <taxon>eudicotyledons</taxon>
        <taxon>Gunneridae</taxon>
        <taxon>Pentapetalae</taxon>
        <taxon>asterids</taxon>
        <taxon>lamiids</taxon>
        <taxon>Lamiales</taxon>
        <taxon>Pedaliaceae</taxon>
        <taxon>Sesamum</taxon>
    </lineage>
</organism>
<accession>A0AAE1XMG8</accession>
<keyword evidence="2" id="KW-0677">Repeat</keyword>
<dbReference type="Pfam" id="PF23247">
    <property type="entry name" value="LRR_RPS2"/>
    <property type="match status" value="1"/>
</dbReference>
<evidence type="ECO:0000313" key="5">
    <source>
        <dbReference type="EMBL" id="KAK4414563.1"/>
    </source>
</evidence>
<dbReference type="InterPro" id="IPR001611">
    <property type="entry name" value="Leu-rich_rpt"/>
</dbReference>
<dbReference type="AlphaFoldDB" id="A0AAE1XMG8"/>
<protein>
    <submittedName>
        <fullName evidence="5">Disease resistance protein</fullName>
    </submittedName>
</protein>
<dbReference type="InterPro" id="IPR032675">
    <property type="entry name" value="LRR_dom_sf"/>
</dbReference>
<dbReference type="PANTHER" id="PTHR48051:SF25">
    <property type="entry name" value="LEUCINE RICH REPEAT PROTEIN"/>
    <property type="match status" value="1"/>
</dbReference>
<dbReference type="Proteomes" id="UP001293254">
    <property type="component" value="Unassembled WGS sequence"/>
</dbReference>
<dbReference type="GO" id="GO:0005737">
    <property type="term" value="C:cytoplasm"/>
    <property type="evidence" value="ECO:0007669"/>
    <property type="project" value="TreeGrafter"/>
</dbReference>
<sequence length="462" mass="52920">MNNEIRELPNAVTECPTISTLLLQENKELEEIPDRFLTAFMSLKILDLSNCHIKSLPPCFDQLVELRALVLHYCRHLETLPPLGRLSKLHVLVCSETKIATLPQGMEKLTSLKLLNLSRNFRLTAIPAGLMSSLSNLEYLDMSGNDQLKFIGERGEISTLFEEILSLDRLIALFTRLGSSACTVETSNALLNRMTKFKKFELSIGFPSSNHFFLAKESKKNVILWGIHVWGERLEWLFANTTCINFYMCQGLDNMFEKLVANSDEIGCFDTVEIIYIYSCTDWVGIGNNAKFDMLPNLENISLYNLTHISCISEFALPLGLKLSRLRCIDVETCEELKYLISLGTTIVSLVKLERILVYSCEQVEQLFKFDQSWYPDFVFPNLKKIKLSNCPKLRFLSEQNVACPRLEEVEVQGCPLLKKLPLATQNVGTIKTIRGEQEWWDQLEWNNDDIKNNLQPCFEPF</sequence>
<proteinExistence type="predicted"/>
<dbReference type="SUPFAM" id="SSF52058">
    <property type="entry name" value="L domain-like"/>
    <property type="match status" value="1"/>
</dbReference>
<dbReference type="Gene3D" id="3.80.10.10">
    <property type="entry name" value="Ribonuclease Inhibitor"/>
    <property type="match status" value="2"/>
</dbReference>
<dbReference type="Pfam" id="PF23598">
    <property type="entry name" value="LRR_14"/>
    <property type="match status" value="1"/>
</dbReference>
<dbReference type="PANTHER" id="PTHR48051">
    <property type="match status" value="1"/>
</dbReference>
<dbReference type="EMBL" id="JACGWO010000012">
    <property type="protein sequence ID" value="KAK4414563.1"/>
    <property type="molecule type" value="Genomic_DNA"/>
</dbReference>